<comment type="caution">
    <text evidence="5">The sequence shown here is derived from an EMBL/GenBank/DDBJ whole genome shotgun (WGS) entry which is preliminary data.</text>
</comment>
<reference evidence="5 6" key="1">
    <citation type="journal article" date="2017" name="Curr. Biol.">
        <title>Genome architecture and evolution of a unichromosomal asexual nematode.</title>
        <authorList>
            <person name="Fradin H."/>
            <person name="Zegar C."/>
            <person name="Gutwein M."/>
            <person name="Lucas J."/>
            <person name="Kovtun M."/>
            <person name="Corcoran D."/>
            <person name="Baugh L.R."/>
            <person name="Kiontke K."/>
            <person name="Gunsalus K."/>
            <person name="Fitch D.H."/>
            <person name="Piano F."/>
        </authorList>
    </citation>
    <scope>NUCLEOTIDE SEQUENCE [LARGE SCALE GENOMIC DNA]</scope>
    <source>
        <strain evidence="5">PF1309</strain>
    </source>
</reference>
<protein>
    <recommendedName>
        <fullName evidence="4">Checkpoint protein</fullName>
    </recommendedName>
</protein>
<dbReference type="InterPro" id="IPR007150">
    <property type="entry name" value="HUS1/Mec3"/>
</dbReference>
<dbReference type="GO" id="GO:0000723">
    <property type="term" value="P:telomere maintenance"/>
    <property type="evidence" value="ECO:0007669"/>
    <property type="project" value="TreeGrafter"/>
</dbReference>
<dbReference type="EMBL" id="LIAE01010493">
    <property type="protein sequence ID" value="PAV59892.1"/>
    <property type="molecule type" value="Genomic_DNA"/>
</dbReference>
<evidence type="ECO:0000256" key="3">
    <source>
        <dbReference type="ARBA" id="ARBA00023242"/>
    </source>
</evidence>
<keyword evidence="3" id="KW-0539">Nucleus</keyword>
<evidence type="ECO:0000313" key="6">
    <source>
        <dbReference type="Proteomes" id="UP000218231"/>
    </source>
</evidence>
<dbReference type="GO" id="GO:0044778">
    <property type="term" value="P:meiotic DNA integrity checkpoint signaling"/>
    <property type="evidence" value="ECO:0007669"/>
    <property type="project" value="TreeGrafter"/>
</dbReference>
<dbReference type="GO" id="GO:0005730">
    <property type="term" value="C:nucleolus"/>
    <property type="evidence" value="ECO:0007669"/>
    <property type="project" value="InterPro"/>
</dbReference>
<comment type="similarity">
    <text evidence="2 4">Belongs to the HUS1 family.</text>
</comment>
<accession>A0A2A2JEE2</accession>
<dbReference type="GO" id="GO:0006289">
    <property type="term" value="P:nucleotide-excision repair"/>
    <property type="evidence" value="ECO:0007669"/>
    <property type="project" value="TreeGrafter"/>
</dbReference>
<dbReference type="OrthoDB" id="10063861at2759"/>
<dbReference type="GO" id="GO:0035861">
    <property type="term" value="C:site of double-strand break"/>
    <property type="evidence" value="ECO:0007669"/>
    <property type="project" value="TreeGrafter"/>
</dbReference>
<dbReference type="Gene3D" id="3.70.10.10">
    <property type="match status" value="1"/>
</dbReference>
<dbReference type="GO" id="GO:0033314">
    <property type="term" value="P:mitotic DNA replication checkpoint signaling"/>
    <property type="evidence" value="ECO:0007669"/>
    <property type="project" value="TreeGrafter"/>
</dbReference>
<gene>
    <name evidence="5" type="ORF">WR25_10375</name>
</gene>
<dbReference type="PIRSF" id="PIRSF011312">
    <property type="entry name" value="Cell_cycle_HUS1"/>
    <property type="match status" value="1"/>
</dbReference>
<evidence type="ECO:0000256" key="2">
    <source>
        <dbReference type="ARBA" id="ARBA00005563"/>
    </source>
</evidence>
<dbReference type="Pfam" id="PF04005">
    <property type="entry name" value="Hus1"/>
    <property type="match status" value="1"/>
</dbReference>
<sequence length="278" mass="32155">MRFSAVMNDSAAIDQFATYLTQVNRMCKKNCCVKIQPNGMTFMSSGNMSESGHWFCLFISKDGHLFRSFSFAGLDPSDPEKNYIYLEFALDEMSRMLNKDHHHMKLKLANNSHIGPYLRVELQSPCSDLIVHEFMVRIIPSRSWDLYRQPTIGHLKMSIYMPPSKQILRLLHSLKSMKAKFVKFRSNNEGEMYIESNTDQGQLSAYFSELQNDRIESDSQEDFATVRLMTNSVHQFYSALPPLTRIKLNTITDRMAEFKTFSHEEDAKIVFVVGNITE</sequence>
<keyword evidence="6" id="KW-1185">Reference proteome</keyword>
<comment type="subcellular location">
    <subcellularLocation>
        <location evidence="1">Nucleus</location>
    </subcellularLocation>
</comment>
<dbReference type="AlphaFoldDB" id="A0A2A2JEE2"/>
<evidence type="ECO:0000256" key="1">
    <source>
        <dbReference type="ARBA" id="ARBA00004123"/>
    </source>
</evidence>
<evidence type="ECO:0000256" key="4">
    <source>
        <dbReference type="PIRNR" id="PIRNR011312"/>
    </source>
</evidence>
<dbReference type="PANTHER" id="PTHR12900:SF0">
    <property type="entry name" value="CHECKPOINT PROTEIN"/>
    <property type="match status" value="1"/>
</dbReference>
<dbReference type="InterPro" id="IPR016580">
    <property type="entry name" value="HUS1"/>
</dbReference>
<dbReference type="GO" id="GO:0030896">
    <property type="term" value="C:checkpoint clamp complex"/>
    <property type="evidence" value="ECO:0007669"/>
    <property type="project" value="InterPro"/>
</dbReference>
<evidence type="ECO:0000313" key="5">
    <source>
        <dbReference type="EMBL" id="PAV59892.1"/>
    </source>
</evidence>
<dbReference type="STRING" id="2018661.A0A2A2JEE2"/>
<name>A0A2A2JEE2_9BILA</name>
<dbReference type="GO" id="GO:0031573">
    <property type="term" value="P:mitotic intra-S DNA damage checkpoint signaling"/>
    <property type="evidence" value="ECO:0007669"/>
    <property type="project" value="TreeGrafter"/>
</dbReference>
<dbReference type="PANTHER" id="PTHR12900">
    <property type="entry name" value="MITOTIC AND DNA DAMAGE CHECKPOINT PROTEIN HUS1"/>
    <property type="match status" value="1"/>
</dbReference>
<organism evidence="5 6">
    <name type="scientific">Diploscapter pachys</name>
    <dbReference type="NCBI Taxonomy" id="2018661"/>
    <lineage>
        <taxon>Eukaryota</taxon>
        <taxon>Metazoa</taxon>
        <taxon>Ecdysozoa</taxon>
        <taxon>Nematoda</taxon>
        <taxon>Chromadorea</taxon>
        <taxon>Rhabditida</taxon>
        <taxon>Rhabditina</taxon>
        <taxon>Rhabditomorpha</taxon>
        <taxon>Rhabditoidea</taxon>
        <taxon>Rhabditidae</taxon>
        <taxon>Diploscapter</taxon>
    </lineage>
</organism>
<dbReference type="GO" id="GO:0000724">
    <property type="term" value="P:double-strand break repair via homologous recombination"/>
    <property type="evidence" value="ECO:0007669"/>
    <property type="project" value="TreeGrafter"/>
</dbReference>
<dbReference type="Proteomes" id="UP000218231">
    <property type="component" value="Unassembled WGS sequence"/>
</dbReference>
<proteinExistence type="inferred from homology"/>